<dbReference type="AlphaFoldDB" id="A0A1H3Q9A4"/>
<dbReference type="STRING" id="1244108.SAMN05444004_10629"/>
<dbReference type="EMBL" id="FNPX01000006">
    <property type="protein sequence ID" value="SDZ09863.1"/>
    <property type="molecule type" value="Genomic_DNA"/>
</dbReference>
<feature type="signal peptide" evidence="2">
    <location>
        <begin position="1"/>
        <end position="20"/>
    </location>
</feature>
<evidence type="ECO:0000313" key="3">
    <source>
        <dbReference type="EMBL" id="SDZ09863.1"/>
    </source>
</evidence>
<dbReference type="Proteomes" id="UP000198914">
    <property type="component" value="Unassembled WGS sequence"/>
</dbReference>
<evidence type="ECO:0000256" key="1">
    <source>
        <dbReference type="SAM" id="MobiDB-lite"/>
    </source>
</evidence>
<dbReference type="NCBIfam" id="NF038127">
    <property type="entry name" value="FDP_fam"/>
    <property type="match status" value="1"/>
</dbReference>
<keyword evidence="4" id="KW-1185">Reference proteome</keyword>
<organism evidence="3 4">
    <name type="scientific">Jannaschia faecimaris</name>
    <dbReference type="NCBI Taxonomy" id="1244108"/>
    <lineage>
        <taxon>Bacteria</taxon>
        <taxon>Pseudomonadati</taxon>
        <taxon>Pseudomonadota</taxon>
        <taxon>Alphaproteobacteria</taxon>
        <taxon>Rhodobacterales</taxon>
        <taxon>Roseobacteraceae</taxon>
        <taxon>Jannaschia</taxon>
    </lineage>
</organism>
<evidence type="ECO:0008006" key="5">
    <source>
        <dbReference type="Google" id="ProtNLM"/>
    </source>
</evidence>
<dbReference type="OrthoDB" id="7848279at2"/>
<accession>A0A1H3Q9A4</accession>
<name>A0A1H3Q9A4_9RHOB</name>
<feature type="chain" id="PRO_5011736732" description="Pre-peptidase C-terminal domain-containing protein" evidence="2">
    <location>
        <begin position="21"/>
        <end position="409"/>
    </location>
</feature>
<feature type="compositionally biased region" description="Low complexity" evidence="1">
    <location>
        <begin position="149"/>
        <end position="162"/>
    </location>
</feature>
<dbReference type="Gene3D" id="2.60.120.380">
    <property type="match status" value="3"/>
</dbReference>
<reference evidence="4" key="1">
    <citation type="submission" date="2016-10" db="EMBL/GenBank/DDBJ databases">
        <authorList>
            <person name="Varghese N."/>
            <person name="Submissions S."/>
        </authorList>
    </citation>
    <scope>NUCLEOTIDE SEQUENCE [LARGE SCALE GENOMIC DNA]</scope>
    <source>
        <strain evidence="4">DSM 100420</strain>
    </source>
</reference>
<evidence type="ECO:0000313" key="4">
    <source>
        <dbReference type="Proteomes" id="UP000198914"/>
    </source>
</evidence>
<keyword evidence="2" id="KW-0732">Signal</keyword>
<feature type="region of interest" description="Disordered" evidence="1">
    <location>
        <begin position="149"/>
        <end position="170"/>
    </location>
</feature>
<gene>
    <name evidence="3" type="ORF">SAMN05444004_10629</name>
</gene>
<proteinExistence type="predicted"/>
<sequence length="409" mass="42152">MKLFLAGTALALIGAAPAQAQSPICGGISVVGEWVGGEEAGSDLTSAAQVFEADGRVPIAGHLVRMFSLSGATDIRIDVDAAPSGDPYISIYDAGGTEVAADDDSGENFGSRIQTTLGAGTYCLAARSYESGVTDVSVRIGAADVFGDTTPAATPQSSSPSGTEGGASCFTPGMARLGDGLTPSDLTGGIFANLTASESPALGFSLAQETPLSVIANSENGDPLIRLLDANGAVIGENDDFDGLNSRIDLTQSLQPGDYCIEIEDLNGADNAIEVGVEAFDPAADRLRRLNAAEYAPTSSDSVMVTDLGTLETALLHEVQASGDASWITIDLPAGGLVLTEVIGDGFDPIVTLFDRVGRRVAENDDGPEGLDSFLATRLLPGRYMIAVRLIDDSSGPVRLLMERYVPAQ</sequence>
<dbReference type="RefSeq" id="WP_092644960.1">
    <property type="nucleotide sequence ID" value="NZ_FNPX01000006.1"/>
</dbReference>
<protein>
    <recommendedName>
        <fullName evidence="5">Pre-peptidase C-terminal domain-containing protein</fullName>
    </recommendedName>
</protein>
<evidence type="ECO:0000256" key="2">
    <source>
        <dbReference type="SAM" id="SignalP"/>
    </source>
</evidence>